<evidence type="ECO:0000256" key="4">
    <source>
        <dbReference type="SAM" id="Phobius"/>
    </source>
</evidence>
<evidence type="ECO:0000313" key="6">
    <source>
        <dbReference type="Proteomes" id="UP000265520"/>
    </source>
</evidence>
<name>A0A392NHQ9_9FABA</name>
<evidence type="ECO:0000256" key="2">
    <source>
        <dbReference type="ARBA" id="ARBA00022989"/>
    </source>
</evidence>
<dbReference type="GO" id="GO:0005524">
    <property type="term" value="F:ATP binding"/>
    <property type="evidence" value="ECO:0007669"/>
    <property type="project" value="InterPro"/>
</dbReference>
<feature type="non-terminal residue" evidence="5">
    <location>
        <position position="1"/>
    </location>
</feature>
<dbReference type="GO" id="GO:0016020">
    <property type="term" value="C:membrane"/>
    <property type="evidence" value="ECO:0007669"/>
    <property type="project" value="InterPro"/>
</dbReference>
<evidence type="ECO:0000256" key="1">
    <source>
        <dbReference type="ARBA" id="ARBA00022692"/>
    </source>
</evidence>
<dbReference type="InterPro" id="IPR036640">
    <property type="entry name" value="ABC1_TM_sf"/>
</dbReference>
<sequence>EEEMEEMEDIEPPPASVPFSQLFACADRFDWFLMVVGSVAAAAHGTALVVYLHYFAKVIQVPQYPQQDQFHRTWFVHHPMMTDKIDAGASPLLVGRETCSSSLSFHELTFSRMQTLKTVSYSVSWGD</sequence>
<evidence type="ECO:0000313" key="5">
    <source>
        <dbReference type="EMBL" id="MCH99407.1"/>
    </source>
</evidence>
<proteinExistence type="predicted"/>
<dbReference type="AlphaFoldDB" id="A0A392NHQ9"/>
<accession>A0A392NHQ9</accession>
<comment type="caution">
    <text evidence="5">The sequence shown here is derived from an EMBL/GenBank/DDBJ whole genome shotgun (WGS) entry which is preliminary data.</text>
</comment>
<keyword evidence="6" id="KW-1185">Reference proteome</keyword>
<dbReference type="EMBL" id="LXQA010040204">
    <property type="protein sequence ID" value="MCH99407.1"/>
    <property type="molecule type" value="Genomic_DNA"/>
</dbReference>
<reference evidence="5 6" key="1">
    <citation type="journal article" date="2018" name="Front. Plant Sci.">
        <title>Red Clover (Trifolium pratense) and Zigzag Clover (T. medium) - A Picture of Genomic Similarities and Differences.</title>
        <authorList>
            <person name="Dluhosova J."/>
            <person name="Istvanek J."/>
            <person name="Nedelnik J."/>
            <person name="Repkova J."/>
        </authorList>
    </citation>
    <scope>NUCLEOTIDE SEQUENCE [LARGE SCALE GENOMIC DNA]</scope>
    <source>
        <strain evidence="6">cv. 10/8</strain>
        <tissue evidence="5">Leaf</tissue>
    </source>
</reference>
<organism evidence="5 6">
    <name type="scientific">Trifolium medium</name>
    <dbReference type="NCBI Taxonomy" id="97028"/>
    <lineage>
        <taxon>Eukaryota</taxon>
        <taxon>Viridiplantae</taxon>
        <taxon>Streptophyta</taxon>
        <taxon>Embryophyta</taxon>
        <taxon>Tracheophyta</taxon>
        <taxon>Spermatophyta</taxon>
        <taxon>Magnoliopsida</taxon>
        <taxon>eudicotyledons</taxon>
        <taxon>Gunneridae</taxon>
        <taxon>Pentapetalae</taxon>
        <taxon>rosids</taxon>
        <taxon>fabids</taxon>
        <taxon>Fabales</taxon>
        <taxon>Fabaceae</taxon>
        <taxon>Papilionoideae</taxon>
        <taxon>50 kb inversion clade</taxon>
        <taxon>NPAAA clade</taxon>
        <taxon>Hologalegina</taxon>
        <taxon>IRL clade</taxon>
        <taxon>Trifolieae</taxon>
        <taxon>Trifolium</taxon>
    </lineage>
</organism>
<keyword evidence="3 4" id="KW-0472">Membrane</keyword>
<evidence type="ECO:0000256" key="3">
    <source>
        <dbReference type="ARBA" id="ARBA00023136"/>
    </source>
</evidence>
<keyword evidence="2 4" id="KW-1133">Transmembrane helix</keyword>
<dbReference type="Proteomes" id="UP000265520">
    <property type="component" value="Unassembled WGS sequence"/>
</dbReference>
<feature type="transmembrane region" description="Helical" evidence="4">
    <location>
        <begin position="31"/>
        <end position="54"/>
    </location>
</feature>
<dbReference type="Gene3D" id="1.20.1560.10">
    <property type="entry name" value="ABC transporter type 1, transmembrane domain"/>
    <property type="match status" value="1"/>
</dbReference>
<protein>
    <submittedName>
        <fullName evidence="5">ABC transporter B family member 20-like</fullName>
    </submittedName>
</protein>
<keyword evidence="1 4" id="KW-0812">Transmembrane</keyword>